<keyword evidence="9" id="KW-1185">Reference proteome</keyword>
<evidence type="ECO:0000313" key="8">
    <source>
        <dbReference type="EMBL" id="MFC3986093.1"/>
    </source>
</evidence>
<feature type="transmembrane region" description="Helical" evidence="7">
    <location>
        <begin position="31"/>
        <end position="57"/>
    </location>
</feature>
<dbReference type="EMBL" id="JBHSBC010000051">
    <property type="protein sequence ID" value="MFC3986093.1"/>
    <property type="molecule type" value="Genomic_DNA"/>
</dbReference>
<organism evidence="8 9">
    <name type="scientific">Streptosporangium jomthongense</name>
    <dbReference type="NCBI Taxonomy" id="1193683"/>
    <lineage>
        <taxon>Bacteria</taxon>
        <taxon>Bacillati</taxon>
        <taxon>Actinomycetota</taxon>
        <taxon>Actinomycetes</taxon>
        <taxon>Streptosporangiales</taxon>
        <taxon>Streptosporangiaceae</taxon>
        <taxon>Streptosporangium</taxon>
    </lineage>
</organism>
<evidence type="ECO:0000256" key="1">
    <source>
        <dbReference type="ARBA" id="ARBA00004651"/>
    </source>
</evidence>
<gene>
    <name evidence="8" type="ORF">ACFOYY_38610</name>
</gene>
<dbReference type="PANTHER" id="PTHR33884:SF3">
    <property type="entry name" value="UPF0410 PROTEIN YMGE"/>
    <property type="match status" value="1"/>
</dbReference>
<protein>
    <submittedName>
        <fullName evidence="8">GlsB/YeaQ/YmgE family stress response membrane protein</fullName>
    </submittedName>
</protein>
<keyword evidence="6 7" id="KW-0472">Membrane</keyword>
<reference evidence="9" key="1">
    <citation type="journal article" date="2019" name="Int. J. Syst. Evol. Microbiol.">
        <title>The Global Catalogue of Microorganisms (GCM) 10K type strain sequencing project: providing services to taxonomists for standard genome sequencing and annotation.</title>
        <authorList>
            <consortium name="The Broad Institute Genomics Platform"/>
            <consortium name="The Broad Institute Genome Sequencing Center for Infectious Disease"/>
            <person name="Wu L."/>
            <person name="Ma J."/>
        </authorList>
    </citation>
    <scope>NUCLEOTIDE SEQUENCE [LARGE SCALE GENOMIC DNA]</scope>
    <source>
        <strain evidence="9">TBRC 7912</strain>
    </source>
</reference>
<feature type="transmembrane region" description="Helical" evidence="7">
    <location>
        <begin position="63"/>
        <end position="82"/>
    </location>
</feature>
<comment type="subcellular location">
    <subcellularLocation>
        <location evidence="1">Cell membrane</location>
        <topology evidence="1">Multi-pass membrane protein</topology>
    </subcellularLocation>
</comment>
<dbReference type="InterPro" id="IPR007341">
    <property type="entry name" value="Transgly_assoc"/>
</dbReference>
<keyword evidence="3" id="KW-1003">Cell membrane</keyword>
<evidence type="ECO:0000256" key="4">
    <source>
        <dbReference type="ARBA" id="ARBA00022692"/>
    </source>
</evidence>
<comment type="similarity">
    <text evidence="2">Belongs to the UPF0410 family.</text>
</comment>
<dbReference type="PANTHER" id="PTHR33884">
    <property type="entry name" value="UPF0410 PROTEIN YMGE"/>
    <property type="match status" value="1"/>
</dbReference>
<evidence type="ECO:0000256" key="7">
    <source>
        <dbReference type="SAM" id="Phobius"/>
    </source>
</evidence>
<proteinExistence type="inferred from homology"/>
<evidence type="ECO:0000256" key="2">
    <source>
        <dbReference type="ARBA" id="ARBA00011006"/>
    </source>
</evidence>
<evidence type="ECO:0000313" key="9">
    <source>
        <dbReference type="Proteomes" id="UP001595698"/>
    </source>
</evidence>
<dbReference type="RefSeq" id="WP_386196224.1">
    <property type="nucleotide sequence ID" value="NZ_JBHSBC010000051.1"/>
</dbReference>
<comment type="caution">
    <text evidence="8">The sequence shown here is derived from an EMBL/GenBank/DDBJ whole genome shotgun (WGS) entry which is preliminary data.</text>
</comment>
<keyword evidence="5 7" id="KW-1133">Transmembrane helix</keyword>
<keyword evidence="4 7" id="KW-0812">Transmembrane</keyword>
<name>A0ABV8FFS2_9ACTN</name>
<feature type="transmembrane region" description="Helical" evidence="7">
    <location>
        <begin position="6"/>
        <end position="24"/>
    </location>
</feature>
<evidence type="ECO:0000256" key="6">
    <source>
        <dbReference type="ARBA" id="ARBA00023136"/>
    </source>
</evidence>
<sequence length="89" mass="9030">MAVTGIISAIVVGLVIGVLGRLVVPGRQNIPVWLTVVIGVVAALIGTAIATVLGVASTRGVDWIELIIQIALAAVGVAFAAGQYGRRRS</sequence>
<dbReference type="Proteomes" id="UP001595698">
    <property type="component" value="Unassembled WGS sequence"/>
</dbReference>
<accession>A0ABV8FFS2</accession>
<evidence type="ECO:0000256" key="5">
    <source>
        <dbReference type="ARBA" id="ARBA00022989"/>
    </source>
</evidence>
<evidence type="ECO:0000256" key="3">
    <source>
        <dbReference type="ARBA" id="ARBA00022475"/>
    </source>
</evidence>